<protein>
    <submittedName>
        <fullName evidence="1">Uncharacterized protein</fullName>
    </submittedName>
</protein>
<name>A0A0F9VXR0_9ZZZZ</name>
<reference evidence="1" key="1">
    <citation type="journal article" date="2015" name="Nature">
        <title>Complex archaea that bridge the gap between prokaryotes and eukaryotes.</title>
        <authorList>
            <person name="Spang A."/>
            <person name="Saw J.H."/>
            <person name="Jorgensen S.L."/>
            <person name="Zaremba-Niedzwiedzka K."/>
            <person name="Martijn J."/>
            <person name="Lind A.E."/>
            <person name="van Eijk R."/>
            <person name="Schleper C."/>
            <person name="Guy L."/>
            <person name="Ettema T.J."/>
        </authorList>
    </citation>
    <scope>NUCLEOTIDE SEQUENCE</scope>
</reference>
<dbReference type="AlphaFoldDB" id="A0A0F9VXR0"/>
<proteinExistence type="predicted"/>
<accession>A0A0F9VXR0</accession>
<dbReference type="EMBL" id="LAZR01000402">
    <property type="protein sequence ID" value="KKN70498.1"/>
    <property type="molecule type" value="Genomic_DNA"/>
</dbReference>
<organism evidence="1">
    <name type="scientific">marine sediment metagenome</name>
    <dbReference type="NCBI Taxonomy" id="412755"/>
    <lineage>
        <taxon>unclassified sequences</taxon>
        <taxon>metagenomes</taxon>
        <taxon>ecological metagenomes</taxon>
    </lineage>
</organism>
<comment type="caution">
    <text evidence="1">The sequence shown here is derived from an EMBL/GenBank/DDBJ whole genome shotgun (WGS) entry which is preliminary data.</text>
</comment>
<evidence type="ECO:0000313" key="1">
    <source>
        <dbReference type="EMBL" id="KKN70498.1"/>
    </source>
</evidence>
<feature type="non-terminal residue" evidence="1">
    <location>
        <position position="1"/>
    </location>
</feature>
<sequence length="36" mass="3931">LLNAIETDITGTLLAQVIDISYAEGNTQQMITYDDS</sequence>
<gene>
    <name evidence="1" type="ORF">LCGC14_0430760</name>
</gene>